<reference evidence="2 3" key="1">
    <citation type="journal article" date="2013" name="BMC Genomics">
        <title>Genomics-driven discovery of the pneumocandin biosynthetic gene cluster in the fungus Glarea lozoyensis.</title>
        <authorList>
            <person name="Chen L."/>
            <person name="Yue Q."/>
            <person name="Zhang X."/>
            <person name="Xiang M."/>
            <person name="Wang C."/>
            <person name="Li S."/>
            <person name="Che Y."/>
            <person name="Ortiz-Lopez F.J."/>
            <person name="Bills G.F."/>
            <person name="Liu X."/>
            <person name="An Z."/>
        </authorList>
    </citation>
    <scope>NUCLEOTIDE SEQUENCE [LARGE SCALE GENOMIC DNA]</scope>
    <source>
        <strain evidence="3">ATCC 20868 / MF5171</strain>
    </source>
</reference>
<protein>
    <submittedName>
        <fullName evidence="2">Uncharacterized protein</fullName>
    </submittedName>
</protein>
<evidence type="ECO:0000313" key="2">
    <source>
        <dbReference type="EMBL" id="EPE31393.1"/>
    </source>
</evidence>
<dbReference type="Proteomes" id="UP000016922">
    <property type="component" value="Unassembled WGS sequence"/>
</dbReference>
<accession>S3DYG7</accession>
<evidence type="ECO:0000256" key="1">
    <source>
        <dbReference type="SAM" id="MobiDB-lite"/>
    </source>
</evidence>
<dbReference type="GeneID" id="19471736"/>
<name>S3DYG7_GLAL2</name>
<feature type="region of interest" description="Disordered" evidence="1">
    <location>
        <begin position="405"/>
        <end position="440"/>
    </location>
</feature>
<feature type="compositionally biased region" description="Polar residues" evidence="1">
    <location>
        <begin position="410"/>
        <end position="427"/>
    </location>
</feature>
<gene>
    <name evidence="2" type="ORF">GLAREA_12696</name>
</gene>
<organism evidence="2 3">
    <name type="scientific">Glarea lozoyensis (strain ATCC 20868 / MF5171)</name>
    <dbReference type="NCBI Taxonomy" id="1116229"/>
    <lineage>
        <taxon>Eukaryota</taxon>
        <taxon>Fungi</taxon>
        <taxon>Dikarya</taxon>
        <taxon>Ascomycota</taxon>
        <taxon>Pezizomycotina</taxon>
        <taxon>Leotiomycetes</taxon>
        <taxon>Helotiales</taxon>
        <taxon>Helotiaceae</taxon>
        <taxon>Glarea</taxon>
    </lineage>
</organism>
<dbReference type="KEGG" id="glz:GLAREA_12696"/>
<dbReference type="AlphaFoldDB" id="S3DYG7"/>
<dbReference type="RefSeq" id="XP_008081668.1">
    <property type="nucleotide sequence ID" value="XM_008083477.1"/>
</dbReference>
<proteinExistence type="predicted"/>
<dbReference type="EMBL" id="KE145362">
    <property type="protein sequence ID" value="EPE31393.1"/>
    <property type="molecule type" value="Genomic_DNA"/>
</dbReference>
<sequence length="541" mass="60627">MSATQATSKSASGADTIKLQEALDTDTFLLPPSVLDGEHDTTLELKDSRTVLPHPVAVPRDTFHIDPSTDEFIDQPANQPFTSSEPHKTYPLTLPGYITAINAHTGDIRLTLRNETIMVEELSLTEPPIRFGSDEVEDRYIRMYARTTSPLPGTGMVSLTPRGSFGVGRRGGEGIRREVKEFEEMIEGVEVKCVEDVKRMEGDELIGSIEGVEVKCVEDVEGDKDGEVVKSVEVKTEPDEEAPNVDSTPSIDIHRHPSFSSLKSYLSPTNPQEPFEPTHLTIPLAIDIRVAHSRLPADDPAVWDKVSTTLKAHLLNMFWKCESGTRILFSEKEFRRMYEECRKWREWQGVEEGEIVEEERGRTRRRPLDVVEEMEMLCEEMEGEESGSPKWKPIRIPQFLGSKTYRRPSAHSQRTSDISPCSTYRQDSPSKRPKTGHTSPFDGLIQTKPSIFGNDHCLCIFCKGHSKKFPPPMWGSTYASIRYQNGEFCYCVFCKGCREFFGGPVEGRGGGERWRGGFDGWGGGRGGWEGQDLDLAGKVMG</sequence>
<keyword evidence="3" id="KW-1185">Reference proteome</keyword>
<dbReference type="HOGENOM" id="CLU_503471_0_0_1"/>
<evidence type="ECO:0000313" key="3">
    <source>
        <dbReference type="Proteomes" id="UP000016922"/>
    </source>
</evidence>